<dbReference type="Pfam" id="PF26544">
    <property type="entry name" value="Mdm12"/>
    <property type="match status" value="2"/>
</dbReference>
<organism evidence="12 13">
    <name type="scientific">Uncinula necator</name>
    <name type="common">Grape powdery mildew</name>
    <dbReference type="NCBI Taxonomy" id="52586"/>
    <lineage>
        <taxon>Eukaryota</taxon>
        <taxon>Fungi</taxon>
        <taxon>Dikarya</taxon>
        <taxon>Ascomycota</taxon>
        <taxon>Pezizomycotina</taxon>
        <taxon>Leotiomycetes</taxon>
        <taxon>Erysiphales</taxon>
        <taxon>Erysiphaceae</taxon>
        <taxon>Erysiphe</taxon>
    </lineage>
</organism>
<comment type="subunit">
    <text evidence="9">Component of the ER-mitochondria encounter structure (ERMES) or MDM complex, composed of MMM1, MDM10, MDM12 and MDM34. A MMM1 homodimer associates with one molecule of MDM12 on each side in a pairwise head-to-tail manner, and the SMP-LTD domains of MMM1 and MDM12 generate a continuous hydrophobic tunnel for phospholipid trafficking.</text>
</comment>
<dbReference type="HAMAP" id="MF_03104">
    <property type="entry name" value="Mdm12"/>
    <property type="match status" value="1"/>
</dbReference>
<evidence type="ECO:0000256" key="10">
    <source>
        <dbReference type="SAM" id="MobiDB-lite"/>
    </source>
</evidence>
<dbReference type="GO" id="GO:0032865">
    <property type="term" value="C:ERMES complex"/>
    <property type="evidence" value="ECO:0007669"/>
    <property type="project" value="UniProtKB-UniRule"/>
</dbReference>
<protein>
    <recommendedName>
        <fullName evidence="9">Mitochondrial distribution and morphology protein 12</fullName>
    </recommendedName>
    <alternativeName>
        <fullName evidence="9">Mitochondrial inheritance component MDM12</fullName>
    </alternativeName>
</protein>
<evidence type="ECO:0000313" key="12">
    <source>
        <dbReference type="EMBL" id="KHJ36455.1"/>
    </source>
</evidence>
<dbReference type="CDD" id="cd21672">
    <property type="entry name" value="SMP_Mdm12"/>
    <property type="match status" value="1"/>
</dbReference>
<evidence type="ECO:0000256" key="7">
    <source>
        <dbReference type="ARBA" id="ARBA00023128"/>
    </source>
</evidence>
<dbReference type="EMBL" id="JNVN01000015">
    <property type="protein sequence ID" value="KHJ36455.1"/>
    <property type="molecule type" value="Genomic_DNA"/>
</dbReference>
<feature type="compositionally biased region" description="Polar residues" evidence="10">
    <location>
        <begin position="113"/>
        <end position="122"/>
    </location>
</feature>
<keyword evidence="4 9" id="KW-0256">Endoplasmic reticulum</keyword>
<sequence>MSVDIDWAILTAGPDGIALAEKIRDFIHDKFQTVPLPRFIKSVKVQNFDFGSIAPEIQIKDICDPLPCFYEEVGSDDSGSEDQGSVENELGHHKNVQERKQSKRDLDEKDRSSFQNNNCSTKTRLKQNPEEFGSLLSSSSPGIPGGTSNLNYFHSQLTSGLSGNRTPLAAVASAHLCNGWSEYSTKSHNISNRSILSPGSTPPTSVVSLDLKERKNSSVSVAQMIDKLPQSNDGPRVEELNSQGASSTLPPHPRFRKPRTEDIQTVFRLRYSGDIKLSLTAEILLDYPMPSFVGIPVQLRITGLSFDGIAVLASIRKRVHFCFLSPEDAILTTGNQLIDDTRPNISKNGLLREIKVESEIGKRETGKQVLKNVGKVEKFVLEQVRRIIEDEFVYPSFWTFLI</sequence>
<evidence type="ECO:0000256" key="3">
    <source>
        <dbReference type="ARBA" id="ARBA00022787"/>
    </source>
</evidence>
<dbReference type="GO" id="GO:0016301">
    <property type="term" value="F:kinase activity"/>
    <property type="evidence" value="ECO:0007669"/>
    <property type="project" value="UniProtKB-KW"/>
</dbReference>
<evidence type="ECO:0000313" key="13">
    <source>
        <dbReference type="Proteomes" id="UP000030854"/>
    </source>
</evidence>
<dbReference type="OMA" id="KRAHFCF"/>
<evidence type="ECO:0000256" key="9">
    <source>
        <dbReference type="HAMAP-Rule" id="MF_03104"/>
    </source>
</evidence>
<dbReference type="AlphaFoldDB" id="A0A0B1PGS1"/>
<accession>A0A0B1PGS1</accession>
<feature type="compositionally biased region" description="Low complexity" evidence="10">
    <location>
        <begin position="133"/>
        <end position="142"/>
    </location>
</feature>
<keyword evidence="7 9" id="KW-0496">Mitochondrion</keyword>
<keyword evidence="8 9" id="KW-0472">Membrane</keyword>
<dbReference type="PROSITE" id="PS51847">
    <property type="entry name" value="SMP"/>
    <property type="match status" value="1"/>
</dbReference>
<keyword evidence="12" id="KW-0808">Transferase</keyword>
<feature type="region of interest" description="Disordered" evidence="10">
    <location>
        <begin position="228"/>
        <end position="257"/>
    </location>
</feature>
<dbReference type="InterPro" id="IPR027532">
    <property type="entry name" value="Mdm12"/>
</dbReference>
<feature type="compositionally biased region" description="Basic and acidic residues" evidence="10">
    <location>
        <begin position="89"/>
        <end position="112"/>
    </location>
</feature>
<reference evidence="12 13" key="1">
    <citation type="journal article" date="2014" name="BMC Genomics">
        <title>Adaptive genomic structural variation in the grape powdery mildew pathogen, Erysiphe necator.</title>
        <authorList>
            <person name="Jones L."/>
            <person name="Riaz S."/>
            <person name="Morales-Cruz A."/>
            <person name="Amrine K.C."/>
            <person name="McGuire B."/>
            <person name="Gubler W.D."/>
            <person name="Walker M.A."/>
            <person name="Cantu D."/>
        </authorList>
    </citation>
    <scope>NUCLEOTIDE SEQUENCE [LARGE SCALE GENOMIC DNA]</scope>
    <source>
        <strain evidence="13">c</strain>
    </source>
</reference>
<dbReference type="GO" id="GO:0005789">
    <property type="term" value="C:endoplasmic reticulum membrane"/>
    <property type="evidence" value="ECO:0007669"/>
    <property type="project" value="UniProtKB-SubCell"/>
</dbReference>
<evidence type="ECO:0000256" key="6">
    <source>
        <dbReference type="ARBA" id="ARBA00023121"/>
    </source>
</evidence>
<evidence type="ECO:0000259" key="11">
    <source>
        <dbReference type="PROSITE" id="PS51847"/>
    </source>
</evidence>
<evidence type="ECO:0000256" key="8">
    <source>
        <dbReference type="ARBA" id="ARBA00023136"/>
    </source>
</evidence>
<proteinExistence type="inferred from homology"/>
<feature type="domain" description="SMP-LTD" evidence="11">
    <location>
        <begin position="1"/>
        <end position="402"/>
    </location>
</feature>
<evidence type="ECO:0000256" key="2">
    <source>
        <dbReference type="ARBA" id="ARBA00022448"/>
    </source>
</evidence>
<keyword evidence="6" id="KW-0446">Lipid-binding</keyword>
<evidence type="ECO:0000256" key="4">
    <source>
        <dbReference type="ARBA" id="ARBA00022824"/>
    </source>
</evidence>
<dbReference type="PANTHER" id="PTHR28204">
    <property type="entry name" value="MITOCHONDRIAL DISTRIBUTION AND MORPHOLOGY PROTEIN 12"/>
    <property type="match status" value="1"/>
</dbReference>
<name>A0A0B1PGS1_UNCNE</name>
<comment type="caution">
    <text evidence="12">The sequence shown here is derived from an EMBL/GenBank/DDBJ whole genome shotgun (WGS) entry which is preliminary data.</text>
</comment>
<comment type="function">
    <text evidence="9">Component of the ERMES/MDM complex, which serves as a molecular tether to connect the endoplasmic reticulum (ER) and mitochondria. Components of this complex are involved in the control of mitochondrial shape and protein biogenesis, and function in nonvesicular lipid trafficking between the ER and mitochondria. MDM12 is required for the interaction of the ER-resident membrane protein MMM1 and the outer mitochondrial membrane-resident beta-barrel protein MDM10. The MDM12-MMM1 subcomplex functions in the major beta-barrel assembly pathway that is responsible for biogenesis of all mitochondrial outer membrane beta-barrel proteins, and acts in a late step after the SAM complex. The MDM10-MDM12-MMM1 subcomplex further acts in the TOM40-specific pathway after the action of the MDM12-MMM1 complex. Essential for establishing and maintaining the structure of mitochondria and maintenance of mtDNA nucleoids.</text>
</comment>
<keyword evidence="3 9" id="KW-1000">Mitochondrion outer membrane</keyword>
<keyword evidence="2" id="KW-0813">Transport</keyword>
<evidence type="ECO:0000256" key="1">
    <source>
        <dbReference type="ARBA" id="ARBA00004370"/>
    </source>
</evidence>
<keyword evidence="12" id="KW-0418">Kinase</keyword>
<keyword evidence="5" id="KW-0445">Lipid transport</keyword>
<dbReference type="PANTHER" id="PTHR28204:SF1">
    <property type="entry name" value="MITOCHONDRIAL DISTRIBUTION AND MORPHOLOGY PROTEIN 12"/>
    <property type="match status" value="1"/>
</dbReference>
<dbReference type="InterPro" id="IPR031468">
    <property type="entry name" value="SMP_LBD"/>
</dbReference>
<dbReference type="Proteomes" id="UP000030854">
    <property type="component" value="Unassembled WGS sequence"/>
</dbReference>
<gene>
    <name evidence="9" type="primary">MDM12</name>
    <name evidence="12" type="ORF">EV44_g1845</name>
</gene>
<evidence type="ECO:0000256" key="5">
    <source>
        <dbReference type="ARBA" id="ARBA00023055"/>
    </source>
</evidence>
<keyword evidence="13" id="KW-1185">Reference proteome</keyword>
<comment type="similarity">
    <text evidence="9">Belongs to the MDM12 family.</text>
</comment>
<dbReference type="GO" id="GO:0008289">
    <property type="term" value="F:lipid binding"/>
    <property type="evidence" value="ECO:0007669"/>
    <property type="project" value="UniProtKB-KW"/>
</dbReference>
<feature type="compositionally biased region" description="Polar residues" evidence="10">
    <location>
        <begin position="240"/>
        <end position="249"/>
    </location>
</feature>
<dbReference type="GO" id="GO:0045040">
    <property type="term" value="P:protein insertion into mitochondrial outer membrane"/>
    <property type="evidence" value="ECO:0007669"/>
    <property type="project" value="UniProtKB-UniRule"/>
</dbReference>
<feature type="region of interest" description="Disordered" evidence="10">
    <location>
        <begin position="73"/>
        <end position="142"/>
    </location>
</feature>
<dbReference type="HOGENOM" id="CLU_026794_0_0_1"/>
<dbReference type="GO" id="GO:0015914">
    <property type="term" value="P:phospholipid transport"/>
    <property type="evidence" value="ECO:0007669"/>
    <property type="project" value="TreeGrafter"/>
</dbReference>
<comment type="subcellular location">
    <subcellularLocation>
        <location evidence="1">Membrane</location>
    </subcellularLocation>
    <subcellularLocation>
        <location evidence="9">Mitochondrion outer membrane</location>
        <topology evidence="9">Peripheral membrane protein</topology>
        <orientation evidence="9">Cytoplasmic side</orientation>
    </subcellularLocation>
    <subcellularLocation>
        <location evidence="9">Endoplasmic reticulum membrane</location>
        <topology evidence="9">Peripheral membrane protein</topology>
        <orientation evidence="9">Cytoplasmic side</orientation>
    </subcellularLocation>
    <text evidence="9">The ERMES/MDM complex localizes to a few discrete foci (around 10 per single cell), that represent mitochondria-endoplasmic reticulum junctions. These foci are often found next to mtDNA nucleoids.</text>
</comment>
<dbReference type="GO" id="GO:1990456">
    <property type="term" value="P:mitochondrion-endoplasmic reticulum membrane tethering"/>
    <property type="evidence" value="ECO:0007669"/>
    <property type="project" value="TreeGrafter"/>
</dbReference>
<dbReference type="STRING" id="52586.A0A0B1PGS1"/>